<organism evidence="2">
    <name type="scientific">Desulfobacca acetoxidans</name>
    <dbReference type="NCBI Taxonomy" id="60893"/>
    <lineage>
        <taxon>Bacteria</taxon>
        <taxon>Pseudomonadati</taxon>
        <taxon>Thermodesulfobacteriota</taxon>
        <taxon>Desulfobaccia</taxon>
        <taxon>Desulfobaccales</taxon>
        <taxon>Desulfobaccaceae</taxon>
        <taxon>Desulfobacca</taxon>
    </lineage>
</organism>
<name>A0A7C3SM60_9BACT</name>
<dbReference type="AlphaFoldDB" id="A0A7C3SM60"/>
<keyword evidence="2" id="KW-0413">Isomerase</keyword>
<gene>
    <name evidence="2" type="ORF">ENV62_09005</name>
</gene>
<dbReference type="InterPro" id="IPR050312">
    <property type="entry name" value="IolE/XylAMocC-like"/>
</dbReference>
<evidence type="ECO:0000259" key="1">
    <source>
        <dbReference type="Pfam" id="PF01261"/>
    </source>
</evidence>
<dbReference type="Pfam" id="PF01261">
    <property type="entry name" value="AP_endonuc_2"/>
    <property type="match status" value="1"/>
</dbReference>
<comment type="caution">
    <text evidence="2">The sequence shown here is derived from an EMBL/GenBank/DDBJ whole genome shotgun (WGS) entry which is preliminary data.</text>
</comment>
<evidence type="ECO:0000313" key="2">
    <source>
        <dbReference type="EMBL" id="HGB15358.1"/>
    </source>
</evidence>
<protein>
    <submittedName>
        <fullName evidence="2">Sugar phosphate isomerase/epimerase</fullName>
    </submittedName>
</protein>
<dbReference type="EMBL" id="DTHB01000053">
    <property type="protein sequence ID" value="HGB15358.1"/>
    <property type="molecule type" value="Genomic_DNA"/>
</dbReference>
<accession>A0A7C3SM60</accession>
<dbReference type="Gene3D" id="3.20.20.150">
    <property type="entry name" value="Divalent-metal-dependent TIM barrel enzymes"/>
    <property type="match status" value="1"/>
</dbReference>
<dbReference type="InterPro" id="IPR013022">
    <property type="entry name" value="Xyl_isomerase-like_TIM-brl"/>
</dbReference>
<proteinExistence type="predicted"/>
<feature type="domain" description="Xylose isomerase-like TIM barrel" evidence="1">
    <location>
        <begin position="54"/>
        <end position="258"/>
    </location>
</feature>
<dbReference type="PANTHER" id="PTHR12110">
    <property type="entry name" value="HYDROXYPYRUVATE ISOMERASE"/>
    <property type="match status" value="1"/>
</dbReference>
<dbReference type="InterPro" id="IPR036237">
    <property type="entry name" value="Xyl_isomerase-like_sf"/>
</dbReference>
<sequence length="267" mass="30278">MGISPEQLVSRVQVNIPFPFVVEKYLFLFLQRGLNPEIGLDAWSLSHYPPRCFRRIAWAFQQRGLRLTLHAPFQDLAPGALDDAVLAASRRRLRQAFRWLAVFRPAAIVCHLGYEARYYRGDLENWLARSTATWKELAGLAAPYGVLVTLENVYETEKELFAEIISRVQAPNLKVCLDVGHLLAFGDGDFDGWLETLWPHIGHLHLHDNQGDADDHLALGTGKVPIAHVLSFLADKGLRPLVTLEPHQEDSLTPSLNYLAEIWPWEE</sequence>
<dbReference type="GO" id="GO:0016853">
    <property type="term" value="F:isomerase activity"/>
    <property type="evidence" value="ECO:0007669"/>
    <property type="project" value="UniProtKB-KW"/>
</dbReference>
<dbReference type="SUPFAM" id="SSF51658">
    <property type="entry name" value="Xylose isomerase-like"/>
    <property type="match status" value="1"/>
</dbReference>
<reference evidence="2" key="1">
    <citation type="journal article" date="2020" name="mSystems">
        <title>Genome- and Community-Level Interaction Insights into Carbon Utilization and Element Cycling Functions of Hydrothermarchaeota in Hydrothermal Sediment.</title>
        <authorList>
            <person name="Zhou Z."/>
            <person name="Liu Y."/>
            <person name="Xu W."/>
            <person name="Pan J."/>
            <person name="Luo Z.H."/>
            <person name="Li M."/>
        </authorList>
    </citation>
    <scope>NUCLEOTIDE SEQUENCE [LARGE SCALE GENOMIC DNA]</scope>
    <source>
        <strain evidence="2">SpSt-776</strain>
    </source>
</reference>